<evidence type="ECO:0000313" key="2">
    <source>
        <dbReference type="Proteomes" id="UP000037043"/>
    </source>
</evidence>
<dbReference type="EMBL" id="LHUR01000010">
    <property type="protein sequence ID" value="KOA21146.1"/>
    <property type="molecule type" value="Genomic_DNA"/>
</dbReference>
<dbReference type="Proteomes" id="UP000037043">
    <property type="component" value="Unassembled WGS sequence"/>
</dbReference>
<organism evidence="1 2">
    <name type="scientific">Clostridium homopropionicum DSM 5847</name>
    <dbReference type="NCBI Taxonomy" id="1121318"/>
    <lineage>
        <taxon>Bacteria</taxon>
        <taxon>Bacillati</taxon>
        <taxon>Bacillota</taxon>
        <taxon>Clostridia</taxon>
        <taxon>Eubacteriales</taxon>
        <taxon>Clostridiaceae</taxon>
        <taxon>Clostridium</taxon>
    </lineage>
</organism>
<accession>A0A0L6ZDU0</accession>
<dbReference type="RefSeq" id="WP_052219882.1">
    <property type="nucleotide sequence ID" value="NZ_LHUR01000010.1"/>
</dbReference>
<keyword evidence="2" id="KW-1185">Reference proteome</keyword>
<evidence type="ECO:0000313" key="1">
    <source>
        <dbReference type="EMBL" id="KOA21146.1"/>
    </source>
</evidence>
<dbReference type="STRING" id="36844.SAMN04488501_10717"/>
<comment type="caution">
    <text evidence="1">The sequence shown here is derived from an EMBL/GenBank/DDBJ whole genome shotgun (WGS) entry which is preliminary data.</text>
</comment>
<sequence length="114" mass="13338">MINKLIIDTLKPLKIPVAFQKYSGKAETYITFHEYLAAGEKYEDDEEALTAHYIQVDVWSKSDYTDIVKTIKELLLKAGFKRLNEIDLYEVDTKIYHKGLKFYYLEEMESDSNG</sequence>
<gene>
    <name evidence="1" type="ORF">CLHOM_02760</name>
</gene>
<protein>
    <submittedName>
        <fullName evidence="1">Uncharacterized protein</fullName>
    </submittedName>
</protein>
<name>A0A0L6ZDU0_9CLOT</name>
<reference evidence="2" key="1">
    <citation type="submission" date="2015-08" db="EMBL/GenBank/DDBJ databases">
        <title>Genome sequence of the strict anaerobe Clostridium homopropionicum LuHBu1 (DSM 5847T).</title>
        <authorList>
            <person name="Poehlein A."/>
            <person name="Beck M."/>
            <person name="Schiel-Bengelsdorf B."/>
            <person name="Bengelsdorf F.R."/>
            <person name="Daniel R."/>
            <person name="Duerre P."/>
        </authorList>
    </citation>
    <scope>NUCLEOTIDE SEQUENCE [LARGE SCALE GENOMIC DNA]</scope>
    <source>
        <strain evidence="2">DSM 5847</strain>
    </source>
</reference>
<dbReference type="AlphaFoldDB" id="A0A0L6ZDU0"/>
<proteinExistence type="predicted"/>
<dbReference type="PATRIC" id="fig|1121318.3.peg.279"/>